<organism evidence="1 2">
    <name type="scientific">Cellulophaga algicola (strain DSM 14237 / IC166 / ACAM 630)</name>
    <dbReference type="NCBI Taxonomy" id="688270"/>
    <lineage>
        <taxon>Bacteria</taxon>
        <taxon>Pseudomonadati</taxon>
        <taxon>Bacteroidota</taxon>
        <taxon>Flavobacteriia</taxon>
        <taxon>Flavobacteriales</taxon>
        <taxon>Flavobacteriaceae</taxon>
        <taxon>Cellulophaga</taxon>
    </lineage>
</organism>
<dbReference type="AlphaFoldDB" id="E6XER4"/>
<proteinExistence type="predicted"/>
<dbReference type="HOGENOM" id="CLU_016839_0_0_10"/>
<name>E6XER4_CELAD</name>
<sequence>MKLKVCVFFIIVFLSCKKEASTSSSLLNHIPQNASILIKINDYDLFISDLKNNAFIKEYQQTPHYSESFKYLKLLSYIKPGKESIISFIEVGKGKLDYLFKTKSSSTLLNLKDIKNKTVEELTYENYSFTKATIEDQLAYIYKDTEYTFISSSQLLIENLIRTKELPDTDLKLKKLYDSSGKSNSAVLFFNTKYCKELTSSLKETNHFDLSEFSDWISLDAIVKQNEFKLTGISICNEGSHSKFASLFSNVSPVLNKTQFYAPINAQYIISYTFKNFENYYKNQQKYLEALPKKDTTFQAVQELGIIGVSNEKVVLIQTFDATHLVDILNQNSNETINYQGNEILKLIDVNFLAPFKAILPNFKTNYATIVEEVIIFSENLAPLQNTISNYKNEATFNKSEIYSSAKTSIADESNILFISSPEGIANFREHELKEDISKQIGALDFSNQIVIGQLVSDKGFFHSSIILKKITEKTESNLTAPLYTVQLDHNIATEPQFVKNYLTKKKEIIVQDVKNILYLISTEGKVVWKKQLEGKIKGEIIQVDLYKNGRLQFAFTTDNQFLIIDRNGTIVKPFNLTFDSAELNSLSVFDYDNNRNYRFIITDKSKISMFDNSGKLVEGFKFKDTGKTITKAPKHFRFNKKDYITFPEEDGTLRILNRVGTDRIIVKEKIDFSDNEIYNYKNNFTLTDTKGILYQVNEKGAIEKSNLKLTKDHGFDATTNTLAVMNENTLMLKGKKIELELGLYAKPKIFYNNDKLYVSVTDLQNQKIYLFDSNLNPIQNFPVFGNSSIDLEDMDNDKKLEFVAKDQENSIIVYRIN</sequence>
<dbReference type="EMBL" id="CP002453">
    <property type="protein sequence ID" value="ADV48116.1"/>
    <property type="molecule type" value="Genomic_DNA"/>
</dbReference>
<evidence type="ECO:0000313" key="2">
    <source>
        <dbReference type="Proteomes" id="UP000008634"/>
    </source>
</evidence>
<dbReference type="KEGG" id="cao:Celal_0782"/>
<dbReference type="OrthoDB" id="1093345at2"/>
<reference evidence="1 2" key="1">
    <citation type="journal article" date="2010" name="Stand. Genomic Sci.">
        <title>Complete genome sequence of Cellulophaga algicola type strain (IC166).</title>
        <authorList>
            <person name="Abt B."/>
            <person name="Lu M."/>
            <person name="Misra M."/>
            <person name="Han C."/>
            <person name="Nolan M."/>
            <person name="Lucas S."/>
            <person name="Hammon N."/>
            <person name="Deshpande S."/>
            <person name="Cheng J.F."/>
            <person name="Tapia R."/>
            <person name="Goodwin L."/>
            <person name="Pitluck S."/>
            <person name="Liolios K."/>
            <person name="Pagani I."/>
            <person name="Ivanova N."/>
            <person name="Mavromatis K."/>
            <person name="Ovchinikova G."/>
            <person name="Pati A."/>
            <person name="Chen A."/>
            <person name="Palaniappan K."/>
            <person name="Land M."/>
            <person name="Hauser L."/>
            <person name="Chang Y.J."/>
            <person name="Jeffries C.D."/>
            <person name="Detter J.C."/>
            <person name="Brambilla E."/>
            <person name="Rohde M."/>
            <person name="Tindall B.J."/>
            <person name="Goker M."/>
            <person name="Woyke T."/>
            <person name="Bristow J."/>
            <person name="Eisen J.A."/>
            <person name="Markowitz V."/>
            <person name="Hugenholtz P."/>
            <person name="Kyrpides N.C."/>
            <person name="Klenk H.P."/>
            <person name="Lapidus A."/>
        </authorList>
    </citation>
    <scope>NUCLEOTIDE SEQUENCE [LARGE SCALE GENOMIC DNA]</scope>
    <source>
        <strain evidence="2">DSM 14237 / IC166 / ACAM 630</strain>
    </source>
</reference>
<dbReference type="SUPFAM" id="SSF50978">
    <property type="entry name" value="WD40 repeat-like"/>
    <property type="match status" value="1"/>
</dbReference>
<dbReference type="PROSITE" id="PS51257">
    <property type="entry name" value="PROKAR_LIPOPROTEIN"/>
    <property type="match status" value="1"/>
</dbReference>
<protein>
    <submittedName>
        <fullName evidence="1">Ribonuclease HII</fullName>
    </submittedName>
</protein>
<dbReference type="eggNOG" id="COG1621">
    <property type="taxonomic scope" value="Bacteria"/>
</dbReference>
<dbReference type="InterPro" id="IPR036322">
    <property type="entry name" value="WD40_repeat_dom_sf"/>
</dbReference>
<gene>
    <name evidence="1" type="ordered locus">Celal_0782</name>
</gene>
<keyword evidence="2" id="KW-1185">Reference proteome</keyword>
<dbReference type="STRING" id="688270.Celal_0782"/>
<dbReference type="RefSeq" id="WP_013549606.1">
    <property type="nucleotide sequence ID" value="NC_014934.1"/>
</dbReference>
<evidence type="ECO:0000313" key="1">
    <source>
        <dbReference type="EMBL" id="ADV48116.1"/>
    </source>
</evidence>
<dbReference type="Proteomes" id="UP000008634">
    <property type="component" value="Chromosome"/>
</dbReference>
<accession>E6XER4</accession>